<dbReference type="Proteomes" id="UP000198372">
    <property type="component" value="Unassembled WGS sequence"/>
</dbReference>
<dbReference type="AlphaFoldDB" id="A0A238FLE2"/>
<evidence type="ECO:0000313" key="3">
    <source>
        <dbReference type="Proteomes" id="UP000198372"/>
    </source>
</evidence>
<feature type="region of interest" description="Disordered" evidence="1">
    <location>
        <begin position="220"/>
        <end position="245"/>
    </location>
</feature>
<organism evidence="2 3">
    <name type="scientific">Microbotryum intermedium</name>
    <dbReference type="NCBI Taxonomy" id="269621"/>
    <lineage>
        <taxon>Eukaryota</taxon>
        <taxon>Fungi</taxon>
        <taxon>Dikarya</taxon>
        <taxon>Basidiomycota</taxon>
        <taxon>Pucciniomycotina</taxon>
        <taxon>Microbotryomycetes</taxon>
        <taxon>Microbotryales</taxon>
        <taxon>Microbotryaceae</taxon>
        <taxon>Microbotryum</taxon>
    </lineage>
</organism>
<proteinExistence type="predicted"/>
<feature type="region of interest" description="Disordered" evidence="1">
    <location>
        <begin position="1"/>
        <end position="43"/>
    </location>
</feature>
<keyword evidence="3" id="KW-1185">Reference proteome</keyword>
<gene>
    <name evidence="2" type="ORF">BQ2448_6509</name>
</gene>
<evidence type="ECO:0000313" key="2">
    <source>
        <dbReference type="EMBL" id="SCV74077.1"/>
    </source>
</evidence>
<reference evidence="3" key="1">
    <citation type="submission" date="2016-09" db="EMBL/GenBank/DDBJ databases">
        <authorList>
            <person name="Jeantristanb JTB J.-T."/>
            <person name="Ricardo R."/>
        </authorList>
    </citation>
    <scope>NUCLEOTIDE SEQUENCE [LARGE SCALE GENOMIC DNA]</scope>
</reference>
<dbReference type="OrthoDB" id="2535873at2759"/>
<accession>A0A238FLE2</accession>
<evidence type="ECO:0000256" key="1">
    <source>
        <dbReference type="SAM" id="MobiDB-lite"/>
    </source>
</evidence>
<name>A0A238FLE2_9BASI</name>
<sequence>MSDGTNQPPPSPPSSGEGRTPAQAPSLGSPGSDQCITPPSQRRREARIAYCQNLYAQQAEAIPVDPEVIRDGGYRARELDTPAVDWREWDQIGEATYQPVNAGRVLGPDGLVQDWEDVAPGRFAEEADNAMRDAVLGQNGDAIYHEFLQGIEATPSTWEQARVAQAQAAGAAAAGAQGPPSLDAGLTPAVTGVGLPGNTVAIALTAAYIVARAMGFVPGAGRRQRRRDQDAMMTPEGKASKVARR</sequence>
<feature type="compositionally biased region" description="Polar residues" evidence="1">
    <location>
        <begin position="29"/>
        <end position="40"/>
    </location>
</feature>
<protein>
    <submittedName>
        <fullName evidence="2">BQ2448_6509 protein</fullName>
    </submittedName>
</protein>
<dbReference type="EMBL" id="FMSP01000020">
    <property type="protein sequence ID" value="SCV74077.1"/>
    <property type="molecule type" value="Genomic_DNA"/>
</dbReference>